<evidence type="ECO:0000256" key="2">
    <source>
        <dbReference type="ARBA" id="ARBA00022490"/>
    </source>
</evidence>
<feature type="domain" description="TACO1/YebC-like N-terminal" evidence="8">
    <location>
        <begin position="5"/>
        <end position="77"/>
    </location>
</feature>
<dbReference type="Pfam" id="PF20772">
    <property type="entry name" value="TACO1_YebC_N"/>
    <property type="match status" value="1"/>
</dbReference>
<dbReference type="FunFam" id="1.10.10.200:FF:000002">
    <property type="entry name" value="Probable transcriptional regulatory protein CLM62_37755"/>
    <property type="match status" value="1"/>
</dbReference>
<comment type="caution">
    <text evidence="9">The sequence shown here is derived from an EMBL/GenBank/DDBJ whole genome shotgun (WGS) entry which is preliminary data.</text>
</comment>
<dbReference type="NCBIfam" id="TIGR01033">
    <property type="entry name" value="YebC/PmpR family DNA-binding transcriptional regulator"/>
    <property type="match status" value="1"/>
</dbReference>
<dbReference type="InterPro" id="IPR049083">
    <property type="entry name" value="TACO1_YebC_N"/>
</dbReference>
<dbReference type="InterPro" id="IPR029072">
    <property type="entry name" value="YebC-like"/>
</dbReference>
<dbReference type="PANTHER" id="PTHR12532:SF6">
    <property type="entry name" value="TRANSCRIPTIONAL REGULATORY PROTEIN YEBC-RELATED"/>
    <property type="match status" value="1"/>
</dbReference>
<dbReference type="PANTHER" id="PTHR12532">
    <property type="entry name" value="TRANSLATIONAL ACTIVATOR OF CYTOCHROME C OXIDASE 1"/>
    <property type="match status" value="1"/>
</dbReference>
<dbReference type="NCBIfam" id="NF001030">
    <property type="entry name" value="PRK00110.1"/>
    <property type="match status" value="1"/>
</dbReference>
<dbReference type="Gene3D" id="1.10.10.200">
    <property type="match status" value="1"/>
</dbReference>
<name>A0A0G1EUI3_9BACT</name>
<dbReference type="GO" id="GO:0006355">
    <property type="term" value="P:regulation of DNA-templated transcription"/>
    <property type="evidence" value="ECO:0007669"/>
    <property type="project" value="UniProtKB-UniRule"/>
</dbReference>
<evidence type="ECO:0000256" key="5">
    <source>
        <dbReference type="ARBA" id="ARBA00023163"/>
    </source>
</evidence>
<sequence>MSGHSKWSTIKHQKQATDAARGQVFTKLANAITIAVRSGGEADPEANFHLRLLIEKARAANMPKANIERAISRALGKTEGIGLTEVVYEGFGPSDTALLIEGVTDNRQRTSQAVKNTLETHGGRLGSMGSVNYMFNQVGEIILGPTSLSYDQLLEQILDLPVRDLVETDQGFTIYTQAQDVYKIRQQLIAKNLPIKSFELIFKPTTTLSITDVGNIQKIRALLGALEDLDDIHKVYTNAQVPGNL</sequence>
<evidence type="ECO:0000256" key="1">
    <source>
        <dbReference type="ARBA" id="ARBA00008724"/>
    </source>
</evidence>
<dbReference type="Pfam" id="PF01709">
    <property type="entry name" value="Transcrip_reg"/>
    <property type="match status" value="1"/>
</dbReference>
<keyword evidence="2 6" id="KW-0963">Cytoplasm</keyword>
<organism evidence="9 10">
    <name type="scientific">Candidatus Gottesmanbacteria bacterium GW2011_GWB1_43_11</name>
    <dbReference type="NCBI Taxonomy" id="1618446"/>
    <lineage>
        <taxon>Bacteria</taxon>
        <taxon>Candidatus Gottesmaniibacteriota</taxon>
    </lineage>
</organism>
<comment type="subcellular location">
    <subcellularLocation>
        <location evidence="6">Cytoplasm</location>
    </subcellularLocation>
</comment>
<accession>A0A0G1EUI3</accession>
<dbReference type="HAMAP" id="MF_00693">
    <property type="entry name" value="Transcrip_reg_TACO1"/>
    <property type="match status" value="1"/>
</dbReference>
<keyword evidence="4 6" id="KW-0238">DNA-binding</keyword>
<reference evidence="9 10" key="1">
    <citation type="journal article" date="2015" name="Nature">
        <title>rRNA introns, odd ribosomes, and small enigmatic genomes across a large radiation of phyla.</title>
        <authorList>
            <person name="Brown C.T."/>
            <person name="Hug L.A."/>
            <person name="Thomas B.C."/>
            <person name="Sharon I."/>
            <person name="Castelle C.J."/>
            <person name="Singh A."/>
            <person name="Wilkins M.J."/>
            <person name="Williams K.H."/>
            <person name="Banfield J.F."/>
        </authorList>
    </citation>
    <scope>NUCLEOTIDE SEQUENCE [LARGE SCALE GENOMIC DNA]</scope>
</reference>
<dbReference type="InterPro" id="IPR017856">
    <property type="entry name" value="Integrase-like_N"/>
</dbReference>
<dbReference type="Gene3D" id="3.30.70.980">
    <property type="match status" value="2"/>
</dbReference>
<evidence type="ECO:0000313" key="9">
    <source>
        <dbReference type="EMBL" id="KKS86686.1"/>
    </source>
</evidence>
<dbReference type="EMBL" id="LCFD01000008">
    <property type="protein sequence ID" value="KKS86686.1"/>
    <property type="molecule type" value="Genomic_DNA"/>
</dbReference>
<gene>
    <name evidence="9" type="ORF">UV61_C0008G0139</name>
</gene>
<dbReference type="Proteomes" id="UP000034050">
    <property type="component" value="Unassembled WGS sequence"/>
</dbReference>
<dbReference type="SUPFAM" id="SSF75625">
    <property type="entry name" value="YebC-like"/>
    <property type="match status" value="1"/>
</dbReference>
<proteinExistence type="inferred from homology"/>
<dbReference type="NCBIfam" id="NF009044">
    <property type="entry name" value="PRK12378.1"/>
    <property type="match status" value="1"/>
</dbReference>
<dbReference type="GO" id="GO:0003677">
    <property type="term" value="F:DNA binding"/>
    <property type="evidence" value="ECO:0007669"/>
    <property type="project" value="UniProtKB-UniRule"/>
</dbReference>
<dbReference type="AlphaFoldDB" id="A0A0G1EUI3"/>
<evidence type="ECO:0000256" key="3">
    <source>
        <dbReference type="ARBA" id="ARBA00023015"/>
    </source>
</evidence>
<dbReference type="InterPro" id="IPR048300">
    <property type="entry name" value="TACO1_YebC-like_2nd/3rd_dom"/>
</dbReference>
<dbReference type="InterPro" id="IPR026564">
    <property type="entry name" value="Transcrip_reg_TACO1-like_dom3"/>
</dbReference>
<dbReference type="InterPro" id="IPR002876">
    <property type="entry name" value="Transcrip_reg_TACO1-like"/>
</dbReference>
<dbReference type="GO" id="GO:0005829">
    <property type="term" value="C:cytosol"/>
    <property type="evidence" value="ECO:0007669"/>
    <property type="project" value="TreeGrafter"/>
</dbReference>
<comment type="similarity">
    <text evidence="1 6">Belongs to the TACO1 family.</text>
</comment>
<feature type="domain" description="TACO1/YebC-like second and third" evidence="7">
    <location>
        <begin position="84"/>
        <end position="239"/>
    </location>
</feature>
<evidence type="ECO:0000259" key="7">
    <source>
        <dbReference type="Pfam" id="PF01709"/>
    </source>
</evidence>
<evidence type="ECO:0000259" key="8">
    <source>
        <dbReference type="Pfam" id="PF20772"/>
    </source>
</evidence>
<protein>
    <recommendedName>
        <fullName evidence="6">Probable transcriptional regulatory protein UV61_C0008G0139</fullName>
    </recommendedName>
</protein>
<evidence type="ECO:0000256" key="4">
    <source>
        <dbReference type="ARBA" id="ARBA00023125"/>
    </source>
</evidence>
<keyword evidence="5 6" id="KW-0804">Transcription</keyword>
<dbReference type="STRING" id="1618446.UV61_C0008G0139"/>
<keyword evidence="3 6" id="KW-0805">Transcription regulation</keyword>
<evidence type="ECO:0000256" key="6">
    <source>
        <dbReference type="HAMAP-Rule" id="MF_00693"/>
    </source>
</evidence>
<evidence type="ECO:0000313" key="10">
    <source>
        <dbReference type="Proteomes" id="UP000034050"/>
    </source>
</evidence>